<dbReference type="Proteomes" id="UP000269271">
    <property type="component" value="Unassembled WGS sequence"/>
</dbReference>
<sequence>MKKILLVIALLAGLAQMTLPGTARAQVTTAHTLILYDNPANDPFSKLGLMYSIMLRNLLGHFNTTVDLVPIQNYTAGMVGNHDATFYIGDYYNNPIPTAFMSDVMTTKKTVVWFKYNLWQLAWNTAYTFNQTFGFSFVGLAGMNATPSASNPNPGFYDTVTYKNLPMVKYYAYNASTGVVSADPDVGLTQVVDATKAQALVTIKNSQSGATAPYVMRSGNFWYFADMPFSYIGPTDRYLVICDILHDILQTNAPVNHRALVRLEDLDAYTTTSSMQLLTNYMYSKKIPFTMATIPLYTDPNGYYNGGVPETIHLAQATGLKRALNYALLRGGSIVMHGYTHQYDSTPNLLTAVSGSDYEFWYAVQNRPVDEDSIPWAEGRMADGLLEFTTNGYKVVGWAAPQYQMSPAASSATALTFPTTFQRAVYYTSANPRLGTGAANQDFSAGQFFPYIINADYYGQRIIPENLGSVQYNICNVDPFSCITYTWQQIVTNAQYGLAVRDGFASFFFHPYWLEPDLGLPAYQDFQSMITGITNLGYKWVDGTTAK</sequence>
<name>A0A0G3YXH6_9BURK</name>
<evidence type="ECO:0000313" key="2">
    <source>
        <dbReference type="EMBL" id="RQT30021.1"/>
    </source>
</evidence>
<organism evidence="2 3">
    <name type="scientific">Burkholderia contaminans</name>
    <dbReference type="NCBI Taxonomy" id="488447"/>
    <lineage>
        <taxon>Bacteria</taxon>
        <taxon>Pseudomonadati</taxon>
        <taxon>Pseudomonadota</taxon>
        <taxon>Betaproteobacteria</taxon>
        <taxon>Burkholderiales</taxon>
        <taxon>Burkholderiaceae</taxon>
        <taxon>Burkholderia</taxon>
        <taxon>Burkholderia cepacia complex</taxon>
    </lineage>
</organism>
<dbReference type="Pfam" id="PF10096">
    <property type="entry name" value="DUF2334"/>
    <property type="match status" value="1"/>
</dbReference>
<dbReference type="RefSeq" id="WP_046549220.1">
    <property type="nucleotide sequence ID" value="NZ_CABVQJ010000003.1"/>
</dbReference>
<accession>A0A0G3YXH6</accession>
<feature type="chain" id="PRO_5043120199" evidence="1">
    <location>
        <begin position="26"/>
        <end position="547"/>
    </location>
</feature>
<dbReference type="AlphaFoldDB" id="A0A0G3YXH6"/>
<dbReference type="EMBL" id="QTQX01000007">
    <property type="protein sequence ID" value="RQT30021.1"/>
    <property type="molecule type" value="Genomic_DNA"/>
</dbReference>
<feature type="signal peptide" evidence="1">
    <location>
        <begin position="1"/>
        <end position="25"/>
    </location>
</feature>
<dbReference type="CDD" id="cd10923">
    <property type="entry name" value="CE4_COG5298"/>
    <property type="match status" value="1"/>
</dbReference>
<evidence type="ECO:0000313" key="3">
    <source>
        <dbReference type="Proteomes" id="UP000269271"/>
    </source>
</evidence>
<reference evidence="2 3" key="1">
    <citation type="submission" date="2018-08" db="EMBL/GenBank/DDBJ databases">
        <title>Comparative analysis of Burkholderia isolates from Puerto Rico.</title>
        <authorList>
            <person name="Hall C."/>
            <person name="Sahl J."/>
            <person name="Wagner D."/>
        </authorList>
    </citation>
    <scope>NUCLEOTIDE SEQUENCE [LARGE SCALE GENOMIC DNA]</scope>
    <source>
        <strain evidence="2 3">Bp9001</strain>
    </source>
</reference>
<keyword evidence="1" id="KW-0732">Signal</keyword>
<proteinExistence type="predicted"/>
<protein>
    <submittedName>
        <fullName evidence="2">DUF2334 domain-containing protein</fullName>
    </submittedName>
</protein>
<dbReference type="KEGG" id="bcon:NL30_23200"/>
<gene>
    <name evidence="2" type="ORF">DF037_13105</name>
</gene>
<dbReference type="InterPro" id="IPR018763">
    <property type="entry name" value="DUF2334"/>
</dbReference>
<comment type="caution">
    <text evidence="2">The sequence shown here is derived from an EMBL/GenBank/DDBJ whole genome shotgun (WGS) entry which is preliminary data.</text>
</comment>
<accession>A0A1C8ZEZ9</accession>
<evidence type="ECO:0000256" key="1">
    <source>
        <dbReference type="SAM" id="SignalP"/>
    </source>
</evidence>